<accession>A0A8T2NV05</accession>
<feature type="region of interest" description="Disordered" evidence="1">
    <location>
        <begin position="1"/>
        <end position="32"/>
    </location>
</feature>
<proteinExistence type="predicted"/>
<reference evidence="2" key="1">
    <citation type="thesis" date="2021" institute="BYU ScholarsArchive" country="Provo, UT, USA">
        <title>Applications of and Algorithms for Genome Assembly and Genomic Analyses with an Emphasis on Marine Teleosts.</title>
        <authorList>
            <person name="Pickett B.D."/>
        </authorList>
    </citation>
    <scope>NUCLEOTIDE SEQUENCE</scope>
    <source>
        <strain evidence="2">HI-2016</strain>
    </source>
</reference>
<feature type="non-terminal residue" evidence="2">
    <location>
        <position position="1"/>
    </location>
</feature>
<protein>
    <submittedName>
        <fullName evidence="2">Uncharacterized protein</fullName>
    </submittedName>
</protein>
<evidence type="ECO:0000313" key="3">
    <source>
        <dbReference type="Proteomes" id="UP000824540"/>
    </source>
</evidence>
<name>A0A8T2NV05_9TELE</name>
<dbReference type="AlphaFoldDB" id="A0A8T2NV05"/>
<dbReference type="EMBL" id="JAFBMS010000021">
    <property type="protein sequence ID" value="KAG9344165.1"/>
    <property type="molecule type" value="Genomic_DNA"/>
</dbReference>
<gene>
    <name evidence="2" type="ORF">JZ751_012648</name>
</gene>
<evidence type="ECO:0000256" key="1">
    <source>
        <dbReference type="SAM" id="MobiDB-lite"/>
    </source>
</evidence>
<evidence type="ECO:0000313" key="2">
    <source>
        <dbReference type="EMBL" id="KAG9344165.1"/>
    </source>
</evidence>
<organism evidence="2 3">
    <name type="scientific">Albula glossodonta</name>
    <name type="common">roundjaw bonefish</name>
    <dbReference type="NCBI Taxonomy" id="121402"/>
    <lineage>
        <taxon>Eukaryota</taxon>
        <taxon>Metazoa</taxon>
        <taxon>Chordata</taxon>
        <taxon>Craniata</taxon>
        <taxon>Vertebrata</taxon>
        <taxon>Euteleostomi</taxon>
        <taxon>Actinopterygii</taxon>
        <taxon>Neopterygii</taxon>
        <taxon>Teleostei</taxon>
        <taxon>Albuliformes</taxon>
        <taxon>Albulidae</taxon>
        <taxon>Albula</taxon>
    </lineage>
</organism>
<dbReference type="Proteomes" id="UP000824540">
    <property type="component" value="Unassembled WGS sequence"/>
</dbReference>
<sequence>MGVTEENRGAIQEAYAPRHQRTSPTEPEAPQEQFFSPYQYPYNPYSSFYGQQRRRSSLYLLLPFILARLRTSTTTTAPLLNWSRLSRAWVSSLPRLQRAANLLGSSPPQPRSSPLRIWRTEISVSLRRAQSPPLHSPDVMYSASCTGSDELERSERSASFEGFRGFRGFGRYPSFSPYGGSRSSLFPLLLPFLLSRFLPTAAPLSAPE</sequence>
<keyword evidence="3" id="KW-1185">Reference proteome</keyword>
<comment type="caution">
    <text evidence="2">The sequence shown here is derived from an EMBL/GenBank/DDBJ whole genome shotgun (WGS) entry which is preliminary data.</text>
</comment>